<sequence>REHPAQLWPSCSAVAVRVLHEPSLNAAPRPGRLCSVAAACNSLTFLLLNLGNFLTYQIFVSLGLLTAVLGWTLWCKLPG</sequence>
<keyword evidence="1" id="KW-0472">Membrane</keyword>
<proteinExistence type="predicted"/>
<keyword evidence="1" id="KW-1133">Transmembrane helix</keyword>
<dbReference type="AlphaFoldDB" id="A0A1I8FU92"/>
<protein>
    <submittedName>
        <fullName evidence="3">AGRE1 protein</fullName>
    </submittedName>
</protein>
<evidence type="ECO:0000256" key="1">
    <source>
        <dbReference type="SAM" id="Phobius"/>
    </source>
</evidence>
<name>A0A1I8FU92_9PLAT</name>
<keyword evidence="2" id="KW-1185">Reference proteome</keyword>
<organism evidence="2 3">
    <name type="scientific">Macrostomum lignano</name>
    <dbReference type="NCBI Taxonomy" id="282301"/>
    <lineage>
        <taxon>Eukaryota</taxon>
        <taxon>Metazoa</taxon>
        <taxon>Spiralia</taxon>
        <taxon>Lophotrochozoa</taxon>
        <taxon>Platyhelminthes</taxon>
        <taxon>Rhabditophora</taxon>
        <taxon>Macrostomorpha</taxon>
        <taxon>Macrostomida</taxon>
        <taxon>Macrostomidae</taxon>
        <taxon>Macrostomum</taxon>
    </lineage>
</organism>
<keyword evidence="1" id="KW-0812">Transmembrane</keyword>
<reference evidence="3" key="1">
    <citation type="submission" date="2016-11" db="UniProtKB">
        <authorList>
            <consortium name="WormBaseParasite"/>
        </authorList>
    </citation>
    <scope>IDENTIFICATION</scope>
</reference>
<evidence type="ECO:0000313" key="2">
    <source>
        <dbReference type="Proteomes" id="UP000095280"/>
    </source>
</evidence>
<accession>A0A1I8FU92</accession>
<evidence type="ECO:0000313" key="3">
    <source>
        <dbReference type="WBParaSite" id="maker-unitig_8807-snap-gene-0.2-mRNA-1"/>
    </source>
</evidence>
<dbReference type="Proteomes" id="UP000095280">
    <property type="component" value="Unplaced"/>
</dbReference>
<dbReference type="WBParaSite" id="maker-unitig_8807-snap-gene-0.2-mRNA-1">
    <property type="protein sequence ID" value="maker-unitig_8807-snap-gene-0.2-mRNA-1"/>
    <property type="gene ID" value="maker-unitig_8807-snap-gene-0.2"/>
</dbReference>
<feature type="transmembrane region" description="Helical" evidence="1">
    <location>
        <begin position="53"/>
        <end position="74"/>
    </location>
</feature>